<name>A0A136LYR9_9BACT</name>
<dbReference type="STRING" id="1617426.TR69_WS6001000831"/>
<sequence>MPQQQYNQDPNARHHKGAPRPDVAVTNAEKAAGLDGNFESWHFTDEEFNRASALRLIPYFGFVSLNNPNKRIPFIDGGGGSGDMMRHFVGSGYEFAVSSRPMVVDVDEDKLEVGRSRNHGIEYRHLNLLDMGSDALDLDPDVPVFYVQRAVTQYFQNGARDGIRAFPVEDSGFTTAQMELYQHLLDVLPRGSIFTDILSTGDPEGLHFFENVLRIATGDEKQLHYIQPETIEENLDRINLDQPEGKSFIKLKTFTLTDSADSQYGTRTIGDIFDRYKGIWMRVKGYTDEKHARKEFFASILDSYAVMFPGGISADSIVRPIWDASERYIQDIQFNIQYEGVVLQVMPMPTNGAVVHTN</sequence>
<dbReference type="AlphaFoldDB" id="A0A136LYR9"/>
<feature type="compositionally biased region" description="Polar residues" evidence="1">
    <location>
        <begin position="1"/>
        <end position="10"/>
    </location>
</feature>
<evidence type="ECO:0000313" key="3">
    <source>
        <dbReference type="Proteomes" id="UP000070457"/>
    </source>
</evidence>
<dbReference type="Proteomes" id="UP000070457">
    <property type="component" value="Unassembled WGS sequence"/>
</dbReference>
<dbReference type="EMBL" id="JYNZ01000003">
    <property type="protein sequence ID" value="KXK26810.1"/>
    <property type="molecule type" value="Genomic_DNA"/>
</dbReference>
<gene>
    <name evidence="2" type="ORF">TR69_WS6001000831</name>
</gene>
<accession>A0A136LYR9</accession>
<protein>
    <submittedName>
        <fullName evidence="2">Uncharacterized protein</fullName>
    </submittedName>
</protein>
<evidence type="ECO:0000313" key="2">
    <source>
        <dbReference type="EMBL" id="KXK26810.1"/>
    </source>
</evidence>
<evidence type="ECO:0000256" key="1">
    <source>
        <dbReference type="SAM" id="MobiDB-lite"/>
    </source>
</evidence>
<proteinExistence type="predicted"/>
<organism evidence="2 3">
    <name type="scientific">candidate division WS6 bacterium OLB20</name>
    <dbReference type="NCBI Taxonomy" id="1617426"/>
    <lineage>
        <taxon>Bacteria</taxon>
        <taxon>Candidatus Dojkabacteria</taxon>
    </lineage>
</organism>
<feature type="region of interest" description="Disordered" evidence="1">
    <location>
        <begin position="1"/>
        <end position="21"/>
    </location>
</feature>
<comment type="caution">
    <text evidence="2">The sequence shown here is derived from an EMBL/GenBank/DDBJ whole genome shotgun (WGS) entry which is preliminary data.</text>
</comment>
<reference evidence="2 3" key="1">
    <citation type="submission" date="2015-02" db="EMBL/GenBank/DDBJ databases">
        <title>Improved understanding of the partial-nitritation anammox process through 23 genomes representing the majority of the microbial community.</title>
        <authorList>
            <person name="Speth D.R."/>
            <person name="In T Zandt M."/>
            <person name="Guerrero Cruz S."/>
            <person name="Jetten M.S."/>
            <person name="Dutilh B.E."/>
        </authorList>
    </citation>
    <scope>NUCLEOTIDE SEQUENCE [LARGE SCALE GENOMIC DNA]</scope>
    <source>
        <strain evidence="2">OLB20</strain>
    </source>
</reference>